<protein>
    <submittedName>
        <fullName evidence="1">Uncharacterized protein</fullName>
    </submittedName>
</protein>
<accession>A0AAV1VDS6</accession>
<evidence type="ECO:0000313" key="2">
    <source>
        <dbReference type="Proteomes" id="UP001162060"/>
    </source>
</evidence>
<proteinExistence type="predicted"/>
<dbReference type="Proteomes" id="UP001162060">
    <property type="component" value="Unassembled WGS sequence"/>
</dbReference>
<dbReference type="AlphaFoldDB" id="A0AAV1VDS6"/>
<gene>
    <name evidence="1" type="ORF">PM001_LOCUS29497</name>
</gene>
<comment type="caution">
    <text evidence="1">The sequence shown here is derived from an EMBL/GenBank/DDBJ whole genome shotgun (WGS) entry which is preliminary data.</text>
</comment>
<dbReference type="EMBL" id="CAKLBY020000307">
    <property type="protein sequence ID" value="CAK7944347.1"/>
    <property type="molecule type" value="Genomic_DNA"/>
</dbReference>
<reference evidence="1" key="1">
    <citation type="submission" date="2024-01" db="EMBL/GenBank/DDBJ databases">
        <authorList>
            <person name="Webb A."/>
        </authorList>
    </citation>
    <scope>NUCLEOTIDE SEQUENCE</scope>
    <source>
        <strain evidence="1">Pm1</strain>
    </source>
</reference>
<name>A0AAV1VDS6_9STRA</name>
<organism evidence="1 2">
    <name type="scientific">Peronospora matthiolae</name>
    <dbReference type="NCBI Taxonomy" id="2874970"/>
    <lineage>
        <taxon>Eukaryota</taxon>
        <taxon>Sar</taxon>
        <taxon>Stramenopiles</taxon>
        <taxon>Oomycota</taxon>
        <taxon>Peronosporomycetes</taxon>
        <taxon>Peronosporales</taxon>
        <taxon>Peronosporaceae</taxon>
        <taxon>Peronospora</taxon>
    </lineage>
</organism>
<evidence type="ECO:0000313" key="1">
    <source>
        <dbReference type="EMBL" id="CAK7944347.1"/>
    </source>
</evidence>
<sequence length="121" mass="13252">MVAVSNARGGEDSLVLDSFVHYASPEMKNVVRANYDPESEDLLHHIEELVHFEQSIELGSGAVRCEVVDAHVDVNQKERSICFGCGKVGYVQADHRSGGKGGSGKMNDNGMLTAEAEWFQR</sequence>